<name>A0A1G9TAG0_9EURY</name>
<evidence type="ECO:0000256" key="1">
    <source>
        <dbReference type="ARBA" id="ARBA00023002"/>
    </source>
</evidence>
<evidence type="ECO:0000259" key="4">
    <source>
        <dbReference type="Pfam" id="PF00389"/>
    </source>
</evidence>
<sequence>MTDSDVDIAVLRQKIHGMSADGYIDALRERLPEKNIVYGQTPAEERELLKEAEIAAGFNVPAKLLDDAENLQLFACSFAGTGHLPMDALEEHGVAVTNASGVHGPNIAEHVLGAILSFTRGFHTAWRQKERTEWRSFETHELQGSTVSVVGLGAIGQTVLDRLDAFGVHTVGVRYSPEKGGPADEILGFDELHEALAVSDYVVIAAPLTDATEGMFDANAFKTMKPESVLVNIGRGPIVDTDDLVSALKGNAIRGAALDVTDPEPLPSDHDLWTFDNVLITPHNAGHTPNYWERLADILARNVEQVEETGSYEDLENQVN</sequence>
<dbReference type="Pfam" id="PF02826">
    <property type="entry name" value="2-Hacid_dh_C"/>
    <property type="match status" value="1"/>
</dbReference>
<dbReference type="SUPFAM" id="SSF52283">
    <property type="entry name" value="Formate/glycerate dehydrogenase catalytic domain-like"/>
    <property type="match status" value="1"/>
</dbReference>
<proteinExistence type="inferred from homology"/>
<dbReference type="STRING" id="660521.SAMN04487949_1693"/>
<dbReference type="GO" id="GO:0051287">
    <property type="term" value="F:NAD binding"/>
    <property type="evidence" value="ECO:0007669"/>
    <property type="project" value="InterPro"/>
</dbReference>
<dbReference type="SUPFAM" id="SSF51735">
    <property type="entry name" value="NAD(P)-binding Rossmann-fold domains"/>
    <property type="match status" value="1"/>
</dbReference>
<feature type="domain" description="D-isomer specific 2-hydroxyacid dehydrogenase catalytic" evidence="4">
    <location>
        <begin position="34"/>
        <end position="318"/>
    </location>
</feature>
<accession>A0A1G9TAG0</accession>
<dbReference type="EMBL" id="FNHL01000002">
    <property type="protein sequence ID" value="SDM44693.1"/>
    <property type="molecule type" value="Genomic_DNA"/>
</dbReference>
<gene>
    <name evidence="6" type="ORF">SAMN04487949_1693</name>
</gene>
<dbReference type="InterPro" id="IPR006140">
    <property type="entry name" value="D-isomer_DH_NAD-bd"/>
</dbReference>
<dbReference type="InterPro" id="IPR006139">
    <property type="entry name" value="D-isomer_2_OHA_DH_cat_dom"/>
</dbReference>
<keyword evidence="7" id="KW-1185">Reference proteome</keyword>
<dbReference type="InterPro" id="IPR036291">
    <property type="entry name" value="NAD(P)-bd_dom_sf"/>
</dbReference>
<dbReference type="OrthoDB" id="168224at2157"/>
<evidence type="ECO:0000313" key="6">
    <source>
        <dbReference type="EMBL" id="SDM44693.1"/>
    </source>
</evidence>
<protein>
    <submittedName>
        <fullName evidence="6">Phosphoglycerate dehydrogenase</fullName>
    </submittedName>
</protein>
<dbReference type="Gene3D" id="3.40.50.720">
    <property type="entry name" value="NAD(P)-binding Rossmann-like Domain"/>
    <property type="match status" value="2"/>
</dbReference>
<dbReference type="RefSeq" id="WP_089696460.1">
    <property type="nucleotide sequence ID" value="NZ_FNHL01000002.1"/>
</dbReference>
<dbReference type="FunFam" id="3.40.50.720:FF:000363">
    <property type="entry name" value="D-isomer specific 2-hydroxyacid dehydrogenase"/>
    <property type="match status" value="1"/>
</dbReference>
<evidence type="ECO:0000313" key="7">
    <source>
        <dbReference type="Proteomes" id="UP000199451"/>
    </source>
</evidence>
<organism evidence="6 7">
    <name type="scientific">Halogranum gelatinilyticum</name>
    <dbReference type="NCBI Taxonomy" id="660521"/>
    <lineage>
        <taxon>Archaea</taxon>
        <taxon>Methanobacteriati</taxon>
        <taxon>Methanobacteriota</taxon>
        <taxon>Stenosarchaea group</taxon>
        <taxon>Halobacteria</taxon>
        <taxon>Halobacteriales</taxon>
        <taxon>Haloferacaceae</taxon>
    </lineage>
</organism>
<comment type="similarity">
    <text evidence="3">Belongs to the D-isomer specific 2-hydroxyacid dehydrogenase family.</text>
</comment>
<keyword evidence="1 3" id="KW-0560">Oxidoreductase</keyword>
<dbReference type="CDD" id="cd05300">
    <property type="entry name" value="2-Hacid_dh_1"/>
    <property type="match status" value="1"/>
</dbReference>
<dbReference type="GO" id="GO:0016616">
    <property type="term" value="F:oxidoreductase activity, acting on the CH-OH group of donors, NAD or NADP as acceptor"/>
    <property type="evidence" value="ECO:0007669"/>
    <property type="project" value="InterPro"/>
</dbReference>
<evidence type="ECO:0000259" key="5">
    <source>
        <dbReference type="Pfam" id="PF02826"/>
    </source>
</evidence>
<dbReference type="Proteomes" id="UP000199451">
    <property type="component" value="Unassembled WGS sequence"/>
</dbReference>
<dbReference type="PANTHER" id="PTHR43333:SF1">
    <property type="entry name" value="D-ISOMER SPECIFIC 2-HYDROXYACID DEHYDROGENASE NAD-BINDING DOMAIN-CONTAINING PROTEIN"/>
    <property type="match status" value="1"/>
</dbReference>
<keyword evidence="2" id="KW-0520">NAD</keyword>
<evidence type="ECO:0000256" key="2">
    <source>
        <dbReference type="ARBA" id="ARBA00023027"/>
    </source>
</evidence>
<dbReference type="Pfam" id="PF00389">
    <property type="entry name" value="2-Hacid_dh"/>
    <property type="match status" value="1"/>
</dbReference>
<reference evidence="7" key="1">
    <citation type="submission" date="2016-10" db="EMBL/GenBank/DDBJ databases">
        <authorList>
            <person name="Varghese N."/>
            <person name="Submissions S."/>
        </authorList>
    </citation>
    <scope>NUCLEOTIDE SEQUENCE [LARGE SCALE GENOMIC DNA]</scope>
    <source>
        <strain evidence="7">CGMCC 1.10119</strain>
    </source>
</reference>
<evidence type="ECO:0000256" key="3">
    <source>
        <dbReference type="RuleBase" id="RU003719"/>
    </source>
</evidence>
<dbReference type="PANTHER" id="PTHR43333">
    <property type="entry name" value="2-HACID_DH_C DOMAIN-CONTAINING PROTEIN"/>
    <property type="match status" value="1"/>
</dbReference>
<dbReference type="AlphaFoldDB" id="A0A1G9TAG0"/>
<feature type="domain" description="D-isomer specific 2-hydroxyacid dehydrogenase NAD-binding" evidence="5">
    <location>
        <begin position="113"/>
        <end position="285"/>
    </location>
</feature>